<dbReference type="InterPro" id="IPR007393">
    <property type="entry name" value="YlxR_dom"/>
</dbReference>
<dbReference type="Gene3D" id="3.30.1230.10">
    <property type="entry name" value="YlxR-like"/>
    <property type="match status" value="1"/>
</dbReference>
<gene>
    <name evidence="2" type="ORF">EB812_10565</name>
</gene>
<dbReference type="SUPFAM" id="SSF64376">
    <property type="entry name" value="YlxR-like"/>
    <property type="match status" value="1"/>
</dbReference>
<dbReference type="AlphaFoldDB" id="A0A6H3F8X6"/>
<evidence type="ECO:0000313" key="2">
    <source>
        <dbReference type="EMBL" id="TBH78457.1"/>
    </source>
</evidence>
<dbReference type="PANTHER" id="PTHR34215">
    <property type="entry name" value="BLL0784 PROTEIN"/>
    <property type="match status" value="1"/>
</dbReference>
<feature type="domain" description="YlxR" evidence="1">
    <location>
        <begin position="20"/>
        <end position="72"/>
    </location>
</feature>
<dbReference type="Pfam" id="PF04296">
    <property type="entry name" value="YlxR"/>
    <property type="match status" value="1"/>
</dbReference>
<dbReference type="RefSeq" id="WP_118229278.1">
    <property type="nucleotide sequence ID" value="NZ_JAQDZC010000001.1"/>
</dbReference>
<keyword evidence="3" id="KW-1185">Reference proteome</keyword>
<dbReference type="EMBL" id="SIXC01000015">
    <property type="protein sequence ID" value="TBH78457.1"/>
    <property type="molecule type" value="Genomic_DNA"/>
</dbReference>
<evidence type="ECO:0000313" key="3">
    <source>
        <dbReference type="Proteomes" id="UP000292919"/>
    </source>
</evidence>
<comment type="caution">
    <text evidence="2">The sequence shown here is derived from an EMBL/GenBank/DDBJ whole genome shotgun (WGS) entry which is preliminary data.</text>
</comment>
<accession>A0A6H3F8X6</accession>
<dbReference type="InterPro" id="IPR037465">
    <property type="entry name" value="YlxR"/>
</dbReference>
<proteinExistence type="predicted"/>
<dbReference type="InterPro" id="IPR035931">
    <property type="entry name" value="YlxR-like_sf"/>
</dbReference>
<reference evidence="2 3" key="1">
    <citation type="submission" date="2018-12" db="EMBL/GenBank/DDBJ databases">
        <title>First genome draft of Desulfovibrio legallis sp. nov.</title>
        <authorList>
            <person name="Ben Dhia O."/>
            <person name="Najjari A."/>
            <person name="Ferjani R."/>
            <person name="Fhoula I."/>
            <person name="Fardeau M.-L."/>
            <person name="Boudabbous A."/>
            <person name="Ouzari H.I."/>
        </authorList>
    </citation>
    <scope>NUCLEOTIDE SEQUENCE [LARGE SCALE GENOMIC DNA]</scope>
    <source>
        <strain evidence="2 3">H1T</strain>
    </source>
</reference>
<protein>
    <submittedName>
        <fullName evidence="2">DUF448 domain-containing protein</fullName>
    </submittedName>
</protein>
<dbReference type="Proteomes" id="UP000292919">
    <property type="component" value="Unassembled WGS sequence"/>
</dbReference>
<evidence type="ECO:0000259" key="1">
    <source>
        <dbReference type="Pfam" id="PF04296"/>
    </source>
</evidence>
<name>A0A6H3F8X6_9BACT</name>
<sequence length="85" mass="9209">MTGKPEHDAGLAAGSEGPVRMCVICRRRFAKAQLTRHVLTAEGILSIDAAKTRPGRGWYVCSDPVCTARFAKFRPGTRRKGGNHG</sequence>
<dbReference type="PANTHER" id="PTHR34215:SF1">
    <property type="entry name" value="YLXR DOMAIN-CONTAINING PROTEIN"/>
    <property type="match status" value="1"/>
</dbReference>
<organism evidence="2 3">
    <name type="scientific">Desulfovibrio legallii</name>
    <dbReference type="NCBI Taxonomy" id="571438"/>
    <lineage>
        <taxon>Bacteria</taxon>
        <taxon>Pseudomonadati</taxon>
        <taxon>Thermodesulfobacteriota</taxon>
        <taxon>Desulfovibrionia</taxon>
        <taxon>Desulfovibrionales</taxon>
        <taxon>Desulfovibrionaceae</taxon>
        <taxon>Desulfovibrio</taxon>
    </lineage>
</organism>